<accession>A0A2N9F910</accession>
<dbReference type="EMBL" id="OIVN01000657">
    <property type="protein sequence ID" value="SPC83575.1"/>
    <property type="molecule type" value="Genomic_DNA"/>
</dbReference>
<name>A0A2N9F910_FAGSY</name>
<dbReference type="Pfam" id="PF22936">
    <property type="entry name" value="Pol_BBD"/>
    <property type="match status" value="1"/>
</dbReference>
<sequence length="1389" mass="157815">MSQHKYASNVVEKCLEYGDPTEQELLIEEIIGQSEENDNLLPESSYIPLTMTNDKPELSSVPVVHVQSENPSFTTNVILTETNYDVWSQIMEMQIAGREKLEYLTSKTSPKVTDTSYAKWYAENQKVKGWLLTSMSPEIMKRYLRLPTAREIWTALAKAFYDGADESQLFALNQRAFSTKQVGRPLSTYYGDLIEIFQELDHRDKFVMKDPDDVIAYKKSVERLRVHIFLNGLDAEFEQIRGEILRRDPVLDLEETYAYVRRDSVRRAALNGEPEHSELSAMVARRVKYQQLQINPKPSGPLNHDHNQSSGSQNRSYEIGAARPERMCTHCGGTGHTKSRCYELIGYPEWWDSTKAPRKRNSKTNHHASVAVVEPSHASTSNPEKASSFIATSGNVGKAFHTSVSHSEWIIDSGATNHMTFDNNHIQSIKSSDQHVVSTADGTPSPVLGEGSISLTKNLNLDSVLIVPSLNHNLLSVAQITLTLNCVVIFWPNLCVFKDIRTRKTIGCGTRRGKLYYLDLMPASSNKLAQVFSANTPDKLQSSKIWLWHRRLGHASFGYLQKLFPQFFSQLTVSDFKCDICEMAKSHRVPFPISMNKSPVPFMVIHSDVWGPANTSSLSGARWFVSFIDDHTRMTWICLMKLKSEVSSLFQQFHKMIATQYQSNIQVIRSDNGGEFINKYLKQYLNSHGIVHQTTCPDTPQQNGVAERKNRHLLEVVRASLFGAHMPTSYWGEAVTAAAYLINRVPSSSLQFQTPFNVLHHTVSAPTIPNLPPKVFGCVAFVHLHKGLRTKLEPRALRCVFVGYALHQKGYRCYHPPSRKLYVTLDVVFHENDMYYSESSFQGENRDELQTLHHPLDNLETSGECPSDGITMNNMEECPSVQEALKDPRWKEAMSEEMKALQKNSTWEVVDLPEGKIPVGCRWVFTIKYKADGTIERCKARLVAKGYTQTYGIDYTETFAPVAKINTVRILLSLAVNLDWPLHQFDVKNAFLHGNLQEEVYMELPPGCNLQTEGNKQVCRLRKSLYGLKQSPRAWFGRFTSFMKSIGYKQSNSDHTLFLKHNEEQITALIVYVDDMIVTGNDLEERKTLQEHLAREFEMKDLGELKYFLGIEVSRSKKGIFLSQRKYALDLLNETGMTACSPASTPMEENLKLCVHPNQVPANKERYQRLVGRLMYLAHTRPDLAYVLSVVSQFMHSPSEEHMNAVIRILRYLKSSPGKGILFTKGDNLDINGYTDADWAGSVQDRRSTSGYFTFVGGNLVTWRSKKQEVVARSSAEAEYRGMAKAICEMLWIRNLMQDLHIKQVSPMKLYCDNKAACDIAHNPVQHDRTKHVEVDRHFIKEKLEEKLIEVPHVRSQDQLADVLTKAVSNQAFNGCLDKLGMSDIYAPT</sequence>
<evidence type="ECO:0000256" key="3">
    <source>
        <dbReference type="ARBA" id="ARBA00022845"/>
    </source>
</evidence>
<proteinExistence type="predicted"/>
<dbReference type="GO" id="GO:0015074">
    <property type="term" value="P:DNA integration"/>
    <property type="evidence" value="ECO:0007669"/>
    <property type="project" value="InterPro"/>
</dbReference>
<dbReference type="SUPFAM" id="SSF56672">
    <property type="entry name" value="DNA/RNA polymerases"/>
    <property type="match status" value="1"/>
</dbReference>
<dbReference type="Gene3D" id="3.30.420.10">
    <property type="entry name" value="Ribonuclease H-like superfamily/Ribonuclease H"/>
    <property type="match status" value="1"/>
</dbReference>
<keyword evidence="2" id="KW-0378">Hydrolase</keyword>
<dbReference type="GO" id="GO:0003723">
    <property type="term" value="F:RNA binding"/>
    <property type="evidence" value="ECO:0007669"/>
    <property type="project" value="UniProtKB-KW"/>
</dbReference>
<reference evidence="9" key="1">
    <citation type="submission" date="2018-02" db="EMBL/GenBank/DDBJ databases">
        <authorList>
            <person name="Cohen D.B."/>
            <person name="Kent A.D."/>
        </authorList>
    </citation>
    <scope>NUCLEOTIDE SEQUENCE</scope>
</reference>
<dbReference type="PROSITE" id="PS50302">
    <property type="entry name" value="PUM"/>
    <property type="match status" value="1"/>
</dbReference>
<dbReference type="InterPro" id="IPR057670">
    <property type="entry name" value="SH3_retrovirus"/>
</dbReference>
<dbReference type="CDD" id="cd09272">
    <property type="entry name" value="RNase_HI_RT_Ty1"/>
    <property type="match status" value="1"/>
</dbReference>
<dbReference type="GO" id="GO:0004190">
    <property type="term" value="F:aspartic-type endopeptidase activity"/>
    <property type="evidence" value="ECO:0007669"/>
    <property type="project" value="UniProtKB-KW"/>
</dbReference>
<evidence type="ECO:0000256" key="1">
    <source>
        <dbReference type="ARBA" id="ARBA00022737"/>
    </source>
</evidence>
<dbReference type="PROSITE" id="PS50994">
    <property type="entry name" value="INTEGRASE"/>
    <property type="match status" value="1"/>
</dbReference>
<evidence type="ECO:0000313" key="9">
    <source>
        <dbReference type="EMBL" id="SPC83575.1"/>
    </source>
</evidence>
<dbReference type="InterPro" id="IPR036397">
    <property type="entry name" value="RNaseH_sf"/>
</dbReference>
<dbReference type="SUPFAM" id="SSF48371">
    <property type="entry name" value="ARM repeat"/>
    <property type="match status" value="1"/>
</dbReference>
<dbReference type="InterPro" id="IPR054722">
    <property type="entry name" value="PolX-like_BBD"/>
</dbReference>
<dbReference type="GO" id="GO:0006417">
    <property type="term" value="P:regulation of translation"/>
    <property type="evidence" value="ECO:0007669"/>
    <property type="project" value="UniProtKB-KW"/>
</dbReference>
<dbReference type="PROSITE" id="PS50303">
    <property type="entry name" value="PUM_HD"/>
    <property type="match status" value="1"/>
</dbReference>
<organism evidence="9">
    <name type="scientific">Fagus sylvatica</name>
    <name type="common">Beechnut</name>
    <dbReference type="NCBI Taxonomy" id="28930"/>
    <lineage>
        <taxon>Eukaryota</taxon>
        <taxon>Viridiplantae</taxon>
        <taxon>Streptophyta</taxon>
        <taxon>Embryophyta</taxon>
        <taxon>Tracheophyta</taxon>
        <taxon>Spermatophyta</taxon>
        <taxon>Magnoliopsida</taxon>
        <taxon>eudicotyledons</taxon>
        <taxon>Gunneridae</taxon>
        <taxon>Pentapetalae</taxon>
        <taxon>rosids</taxon>
        <taxon>fabids</taxon>
        <taxon>Fagales</taxon>
        <taxon>Fagaceae</taxon>
        <taxon>Fagus</taxon>
    </lineage>
</organism>
<keyword evidence="1" id="KW-0677">Repeat</keyword>
<dbReference type="InterPro" id="IPR043502">
    <property type="entry name" value="DNA/RNA_pol_sf"/>
</dbReference>
<keyword evidence="3" id="KW-0810">Translation regulation</keyword>
<dbReference type="Pfam" id="PF00806">
    <property type="entry name" value="PUF"/>
    <property type="match status" value="1"/>
</dbReference>
<dbReference type="InterPro" id="IPR033133">
    <property type="entry name" value="PUM-HD"/>
</dbReference>
<evidence type="ECO:0008006" key="10">
    <source>
        <dbReference type="Google" id="ProtNLM"/>
    </source>
</evidence>
<feature type="region of interest" description="Disordered" evidence="6">
    <location>
        <begin position="294"/>
        <end position="316"/>
    </location>
</feature>
<dbReference type="InterPro" id="IPR012337">
    <property type="entry name" value="RNaseH-like_sf"/>
</dbReference>
<dbReference type="PANTHER" id="PTHR11439:SF467">
    <property type="entry name" value="INTEGRASE CATALYTIC DOMAIN-CONTAINING PROTEIN"/>
    <property type="match status" value="1"/>
</dbReference>
<dbReference type="Pfam" id="PF25597">
    <property type="entry name" value="SH3_retrovirus"/>
    <property type="match status" value="1"/>
</dbReference>
<dbReference type="Pfam" id="PF07727">
    <property type="entry name" value="RVT_2"/>
    <property type="match status" value="1"/>
</dbReference>
<evidence type="ECO:0000259" key="8">
    <source>
        <dbReference type="PROSITE" id="PS50994"/>
    </source>
</evidence>
<dbReference type="Pfam" id="PF14223">
    <property type="entry name" value="Retrotran_gag_2"/>
    <property type="match status" value="1"/>
</dbReference>
<dbReference type="PANTHER" id="PTHR11439">
    <property type="entry name" value="GAG-POL-RELATED RETROTRANSPOSON"/>
    <property type="match status" value="1"/>
</dbReference>
<evidence type="ECO:0000256" key="4">
    <source>
        <dbReference type="ARBA" id="ARBA00022884"/>
    </source>
</evidence>
<gene>
    <name evidence="9" type="ORF">FSB_LOCUS11457</name>
</gene>
<feature type="domain" description="Integrase catalytic" evidence="8">
    <location>
        <begin position="597"/>
        <end position="763"/>
    </location>
</feature>
<feature type="domain" description="PUM-HD" evidence="7">
    <location>
        <begin position="1"/>
        <end position="108"/>
    </location>
</feature>
<keyword evidence="2" id="KW-0064">Aspartyl protease</keyword>
<keyword evidence="4" id="KW-0694">RNA-binding</keyword>
<evidence type="ECO:0000256" key="6">
    <source>
        <dbReference type="SAM" id="MobiDB-lite"/>
    </source>
</evidence>
<dbReference type="Pfam" id="PF13976">
    <property type="entry name" value="gag_pre-integrs"/>
    <property type="match status" value="1"/>
</dbReference>
<dbReference type="InterPro" id="IPR016024">
    <property type="entry name" value="ARM-type_fold"/>
</dbReference>
<dbReference type="Pfam" id="PF00665">
    <property type="entry name" value="rve"/>
    <property type="match status" value="1"/>
</dbReference>
<keyword evidence="2" id="KW-0645">Protease</keyword>
<dbReference type="InterPro" id="IPR001584">
    <property type="entry name" value="Integrase_cat-core"/>
</dbReference>
<evidence type="ECO:0000256" key="2">
    <source>
        <dbReference type="ARBA" id="ARBA00022750"/>
    </source>
</evidence>
<evidence type="ECO:0000256" key="5">
    <source>
        <dbReference type="PROSITE-ProRule" id="PRU00317"/>
    </source>
</evidence>
<feature type="repeat" description="Pumilio" evidence="5">
    <location>
        <begin position="1"/>
        <end position="28"/>
    </location>
</feature>
<protein>
    <recommendedName>
        <fullName evidence="10">Integrase catalytic domain-containing protein</fullName>
    </recommendedName>
</protein>
<dbReference type="SUPFAM" id="SSF53098">
    <property type="entry name" value="Ribonuclease H-like"/>
    <property type="match status" value="1"/>
</dbReference>
<dbReference type="InterPro" id="IPR013103">
    <property type="entry name" value="RVT_2"/>
</dbReference>
<dbReference type="InterPro" id="IPR011989">
    <property type="entry name" value="ARM-like"/>
</dbReference>
<evidence type="ECO:0000259" key="7">
    <source>
        <dbReference type="PROSITE" id="PS50303"/>
    </source>
</evidence>
<dbReference type="InterPro" id="IPR025724">
    <property type="entry name" value="GAG-pre-integrase_dom"/>
</dbReference>
<dbReference type="Gene3D" id="1.25.10.10">
    <property type="entry name" value="Leucine-rich Repeat Variant"/>
    <property type="match status" value="1"/>
</dbReference>
<dbReference type="InterPro" id="IPR001313">
    <property type="entry name" value="Pumilio_RNA-bd_rpt"/>
</dbReference>